<accession>A0A4C1U2L4</accession>
<comment type="caution">
    <text evidence="1">The sequence shown here is derived from an EMBL/GenBank/DDBJ whole genome shotgun (WGS) entry which is preliminary data.</text>
</comment>
<name>A0A4C1U2L4_EUMVA</name>
<dbReference type="AlphaFoldDB" id="A0A4C1U2L4"/>
<evidence type="ECO:0000313" key="1">
    <source>
        <dbReference type="EMBL" id="GBP20519.1"/>
    </source>
</evidence>
<dbReference type="Proteomes" id="UP000299102">
    <property type="component" value="Unassembled WGS sequence"/>
</dbReference>
<evidence type="ECO:0000313" key="2">
    <source>
        <dbReference type="Proteomes" id="UP000299102"/>
    </source>
</evidence>
<gene>
    <name evidence="1" type="ORF">EVAR_78896_1</name>
</gene>
<reference evidence="1 2" key="1">
    <citation type="journal article" date="2019" name="Commun. Biol.">
        <title>The bagworm genome reveals a unique fibroin gene that provides high tensile strength.</title>
        <authorList>
            <person name="Kono N."/>
            <person name="Nakamura H."/>
            <person name="Ohtoshi R."/>
            <person name="Tomita M."/>
            <person name="Numata K."/>
            <person name="Arakawa K."/>
        </authorList>
    </citation>
    <scope>NUCLEOTIDE SEQUENCE [LARGE SCALE GENOMIC DNA]</scope>
</reference>
<proteinExistence type="predicted"/>
<sequence>MKYLRWFKIGPSVRIERGSPGPGGAVGFEVRIRRDIILLVFIGDRTRWREGRYHRTPAGIPKIPTPDSSLFLYKRPTMHCGLLYGRTMSMGEDSANCIEATCCTTLNEMCKRRESDGAFDLLVVRNQQAKNDLSLHV</sequence>
<protein>
    <submittedName>
        <fullName evidence="1">Uncharacterized protein</fullName>
    </submittedName>
</protein>
<dbReference type="EMBL" id="BGZK01000119">
    <property type="protein sequence ID" value="GBP20519.1"/>
    <property type="molecule type" value="Genomic_DNA"/>
</dbReference>
<organism evidence="1 2">
    <name type="scientific">Eumeta variegata</name>
    <name type="common">Bagworm moth</name>
    <name type="synonym">Eumeta japonica</name>
    <dbReference type="NCBI Taxonomy" id="151549"/>
    <lineage>
        <taxon>Eukaryota</taxon>
        <taxon>Metazoa</taxon>
        <taxon>Ecdysozoa</taxon>
        <taxon>Arthropoda</taxon>
        <taxon>Hexapoda</taxon>
        <taxon>Insecta</taxon>
        <taxon>Pterygota</taxon>
        <taxon>Neoptera</taxon>
        <taxon>Endopterygota</taxon>
        <taxon>Lepidoptera</taxon>
        <taxon>Glossata</taxon>
        <taxon>Ditrysia</taxon>
        <taxon>Tineoidea</taxon>
        <taxon>Psychidae</taxon>
        <taxon>Oiketicinae</taxon>
        <taxon>Eumeta</taxon>
    </lineage>
</organism>
<keyword evidence="2" id="KW-1185">Reference proteome</keyword>